<reference evidence="2" key="1">
    <citation type="submission" date="2021-01" db="EMBL/GenBank/DDBJ databases">
        <title>Description of Breznakiella homolactica.</title>
        <authorList>
            <person name="Song Y."/>
            <person name="Brune A."/>
        </authorList>
    </citation>
    <scope>NUCLEOTIDE SEQUENCE</scope>
    <source>
        <strain evidence="2">RmG30</strain>
    </source>
</reference>
<dbReference type="InterPro" id="IPR018163">
    <property type="entry name" value="Thr/Ala-tRNA-synth_IIc_edit"/>
</dbReference>
<keyword evidence="2" id="KW-0418">Kinase</keyword>
<feature type="domain" description="AAA+ ATPase" evidence="1">
    <location>
        <begin position="284"/>
        <end position="445"/>
    </location>
</feature>
<accession>A0A7T7XJB7</accession>
<keyword evidence="2" id="KW-0808">Transferase</keyword>
<evidence type="ECO:0000313" key="2">
    <source>
        <dbReference type="EMBL" id="QQO07426.1"/>
    </source>
</evidence>
<proteinExistence type="predicted"/>
<dbReference type="SMART" id="SM00382">
    <property type="entry name" value="AAA"/>
    <property type="match status" value="1"/>
</dbReference>
<dbReference type="InterPro" id="IPR006083">
    <property type="entry name" value="PRK/URK"/>
</dbReference>
<dbReference type="RefSeq" id="WP_215624731.1">
    <property type="nucleotide sequence ID" value="NZ_CP067089.2"/>
</dbReference>
<dbReference type="Gene3D" id="3.30.980.10">
    <property type="entry name" value="Threonyl-trna Synthetase, Chain A, domain 2"/>
    <property type="match status" value="1"/>
</dbReference>
<dbReference type="SUPFAM" id="SSF55186">
    <property type="entry name" value="ThrRS/AlaRS common domain"/>
    <property type="match status" value="1"/>
</dbReference>
<dbReference type="Gene3D" id="3.40.50.300">
    <property type="entry name" value="P-loop containing nucleotide triphosphate hydrolases"/>
    <property type="match status" value="1"/>
</dbReference>
<dbReference type="PANTHER" id="PTHR10285">
    <property type="entry name" value="URIDINE KINASE"/>
    <property type="match status" value="1"/>
</dbReference>
<keyword evidence="3" id="KW-1185">Reference proteome</keyword>
<sequence>MNEIQISFPNGTSVHCPIGTRADELVDNLSPLHEELAAVKVNNEIVPLSSRIEINAAMEPVLMDMPDGVMIYRRSLAFLLAVAARDLFPDRSIYVGHSLGNSYYYTFANDRKPSPEEIKALESQMKKLVEEDLPIEFSYMAYSEALELFKKNNQTDTAFLLEQRSDSKIPVNRCRDFVDLYIEPLVPRTGILRAFELMDYKDGFLLRFPGFGQGTVGPFEDSEKIFSVYNEYKKWGRIIGVHAVGHLNKLVSDRTIRDYIRIAEAFQSKKMAEIADRIYERRDSVRVVLIAGPSSSGKTTSAKRLAIQLKVMGIEPIMVGLDDYYLGPEDAPKDENGEPDLECLEALDVPYLNEQLLALFRGDEVEIPSFDFKIGKRRESGGKKIRLERRSMLILEGIHGLNDALTPEIDRDKKFTLYVSALTQLNLDDHNRIPTSDNRLLRRMVRDYQFRGNNAAQTIRMWPSVQRGERRHIFPFQNGADVAFNSALDYELAVLKFYAEPLLRSVKPNMAEYSEAVRLLSFLENFAPIPPQYVPGNSILREFIGESEFKY</sequence>
<dbReference type="AlphaFoldDB" id="A0A7T7XJB7"/>
<dbReference type="Proteomes" id="UP000595917">
    <property type="component" value="Chromosome"/>
</dbReference>
<evidence type="ECO:0000259" key="1">
    <source>
        <dbReference type="SMART" id="SM00382"/>
    </source>
</evidence>
<dbReference type="SUPFAM" id="SSF52540">
    <property type="entry name" value="P-loop containing nucleoside triphosphate hydrolases"/>
    <property type="match status" value="1"/>
</dbReference>
<dbReference type="GO" id="GO:0016301">
    <property type="term" value="F:kinase activity"/>
    <property type="evidence" value="ECO:0007669"/>
    <property type="project" value="UniProtKB-KW"/>
</dbReference>
<organism evidence="2 3">
    <name type="scientific">Breznakiella homolactica</name>
    <dbReference type="NCBI Taxonomy" id="2798577"/>
    <lineage>
        <taxon>Bacteria</taxon>
        <taxon>Pseudomonadati</taxon>
        <taxon>Spirochaetota</taxon>
        <taxon>Spirochaetia</taxon>
        <taxon>Spirochaetales</taxon>
        <taxon>Breznakiellaceae</taxon>
        <taxon>Breznakiella</taxon>
    </lineage>
</organism>
<gene>
    <name evidence="2" type="ORF">JFL75_10670</name>
</gene>
<dbReference type="KEGG" id="bhc:JFL75_10670"/>
<evidence type="ECO:0000313" key="3">
    <source>
        <dbReference type="Proteomes" id="UP000595917"/>
    </source>
</evidence>
<dbReference type="InterPro" id="IPR003593">
    <property type="entry name" value="AAA+_ATPase"/>
</dbReference>
<dbReference type="InterPro" id="IPR027417">
    <property type="entry name" value="P-loop_NTPase"/>
</dbReference>
<name>A0A7T7XJB7_9SPIR</name>
<dbReference type="CDD" id="cd02028">
    <property type="entry name" value="UMPK_like"/>
    <property type="match status" value="1"/>
</dbReference>
<protein>
    <submittedName>
        <fullName evidence="2">Nucleoside kinase</fullName>
    </submittedName>
</protein>
<dbReference type="EMBL" id="CP067089">
    <property type="protein sequence ID" value="QQO07426.1"/>
    <property type="molecule type" value="Genomic_DNA"/>
</dbReference>
<dbReference type="GO" id="GO:0005524">
    <property type="term" value="F:ATP binding"/>
    <property type="evidence" value="ECO:0007669"/>
    <property type="project" value="InterPro"/>
</dbReference>
<dbReference type="Pfam" id="PF00485">
    <property type="entry name" value="PRK"/>
    <property type="match status" value="1"/>
</dbReference>